<keyword evidence="2" id="KW-0378">Hydrolase</keyword>
<organism evidence="2 3">
    <name type="scientific">Anabaena sphaerica FACHB-251</name>
    <dbReference type="NCBI Taxonomy" id="2692883"/>
    <lineage>
        <taxon>Bacteria</taxon>
        <taxon>Bacillati</taxon>
        <taxon>Cyanobacteriota</taxon>
        <taxon>Cyanophyceae</taxon>
        <taxon>Nostocales</taxon>
        <taxon>Nostocaceae</taxon>
        <taxon>Anabaena</taxon>
    </lineage>
</organism>
<reference evidence="3" key="1">
    <citation type="journal article" date="2020" name="ISME J.">
        <title>Comparative genomics reveals insights into cyanobacterial evolution and habitat adaptation.</title>
        <authorList>
            <person name="Chen M.Y."/>
            <person name="Teng W.K."/>
            <person name="Zhao L."/>
            <person name="Hu C.X."/>
            <person name="Zhou Y.K."/>
            <person name="Han B.P."/>
            <person name="Song L.R."/>
            <person name="Shu W.S."/>
        </authorList>
    </citation>
    <scope>NUCLEOTIDE SEQUENCE [LARGE SCALE GENOMIC DNA]</scope>
    <source>
        <strain evidence="3">FACHB-251</strain>
    </source>
</reference>
<dbReference type="GO" id="GO:0016787">
    <property type="term" value="F:hydrolase activity"/>
    <property type="evidence" value="ECO:0007669"/>
    <property type="project" value="UniProtKB-KW"/>
</dbReference>
<comment type="caution">
    <text evidence="2">The sequence shown here is derived from an EMBL/GenBank/DDBJ whole genome shotgun (WGS) entry which is preliminary data.</text>
</comment>
<protein>
    <submittedName>
        <fullName evidence="2">Alpha/beta hydrolase</fullName>
    </submittedName>
</protein>
<gene>
    <name evidence="2" type="ORF">H6G06_14145</name>
</gene>
<accession>A0A926WHI2</accession>
<dbReference type="Proteomes" id="UP000662185">
    <property type="component" value="Unassembled WGS sequence"/>
</dbReference>
<proteinExistence type="predicted"/>
<evidence type="ECO:0000313" key="3">
    <source>
        <dbReference type="Proteomes" id="UP000662185"/>
    </source>
</evidence>
<dbReference type="InterPro" id="IPR002925">
    <property type="entry name" value="Dienelactn_hydro"/>
</dbReference>
<keyword evidence="3" id="KW-1185">Reference proteome</keyword>
<dbReference type="AlphaFoldDB" id="A0A926WHI2"/>
<dbReference type="EMBL" id="JACJQU010000007">
    <property type="protein sequence ID" value="MBD2294588.1"/>
    <property type="molecule type" value="Genomic_DNA"/>
</dbReference>
<sequence length="229" mass="25594">MQPIYDESFEMMVQDVKVAPQQGEYFPVKLITSRGSIHCRYYPVNSAEKAVIWVGGVGGDWDTPAQGLYPRLCEELRSQAIASLRVRYRYSTELEESILDVLAGLTYLQDEGIKYLALVGHSFGGAVVIQAASQSPDVRTVVTLATQAYGTEPVAELATQCSILLVHGVADQVLPSYCSQRVYQLALEPKQLIIYPNANHGLDEVKDEIYQLVKNWLIEQLNRPELILF</sequence>
<dbReference type="InterPro" id="IPR050261">
    <property type="entry name" value="FrsA_esterase"/>
</dbReference>
<dbReference type="PANTHER" id="PTHR22946">
    <property type="entry name" value="DIENELACTONE HYDROLASE DOMAIN-CONTAINING PROTEIN-RELATED"/>
    <property type="match status" value="1"/>
</dbReference>
<dbReference type="Pfam" id="PF01738">
    <property type="entry name" value="DLH"/>
    <property type="match status" value="1"/>
</dbReference>
<evidence type="ECO:0000259" key="1">
    <source>
        <dbReference type="Pfam" id="PF01738"/>
    </source>
</evidence>
<dbReference type="InterPro" id="IPR029058">
    <property type="entry name" value="AB_hydrolase_fold"/>
</dbReference>
<name>A0A926WHI2_9NOST</name>
<dbReference type="Gene3D" id="3.40.50.1820">
    <property type="entry name" value="alpha/beta hydrolase"/>
    <property type="match status" value="1"/>
</dbReference>
<dbReference type="RefSeq" id="WP_190561137.1">
    <property type="nucleotide sequence ID" value="NZ_JACJQU010000007.1"/>
</dbReference>
<dbReference type="SUPFAM" id="SSF53474">
    <property type="entry name" value="alpha/beta-Hydrolases"/>
    <property type="match status" value="1"/>
</dbReference>
<evidence type="ECO:0000313" key="2">
    <source>
        <dbReference type="EMBL" id="MBD2294588.1"/>
    </source>
</evidence>
<feature type="domain" description="Dienelactone hydrolase" evidence="1">
    <location>
        <begin position="92"/>
        <end position="208"/>
    </location>
</feature>